<reference evidence="2" key="1">
    <citation type="journal article" date="2023" name="Mol. Biol. Evol.">
        <title>Third-Generation Sequencing Reveals the Adaptive Role of the Epigenome in Three Deep-Sea Polychaetes.</title>
        <authorList>
            <person name="Perez M."/>
            <person name="Aroh O."/>
            <person name="Sun Y."/>
            <person name="Lan Y."/>
            <person name="Juniper S.K."/>
            <person name="Young C.R."/>
            <person name="Angers B."/>
            <person name="Qian P.Y."/>
        </authorList>
    </citation>
    <scope>NUCLEOTIDE SEQUENCE</scope>
    <source>
        <strain evidence="2">R07B-5</strain>
    </source>
</reference>
<proteinExistence type="predicted"/>
<evidence type="ECO:0000313" key="2">
    <source>
        <dbReference type="EMBL" id="KAK2178079.1"/>
    </source>
</evidence>
<dbReference type="AlphaFoldDB" id="A0AAD9KVD8"/>
<name>A0AAD9KVD8_RIDPI</name>
<dbReference type="InterPro" id="IPR003886">
    <property type="entry name" value="NIDO_dom"/>
</dbReference>
<gene>
    <name evidence="2" type="ORF">NP493_563g01019</name>
</gene>
<accession>A0AAD9KVD8</accession>
<evidence type="ECO:0000259" key="1">
    <source>
        <dbReference type="Pfam" id="PF06119"/>
    </source>
</evidence>
<protein>
    <recommendedName>
        <fullName evidence="1">NIDO domain-containing protein</fullName>
    </recommendedName>
</protein>
<organism evidence="2 3">
    <name type="scientific">Ridgeia piscesae</name>
    <name type="common">Tubeworm</name>
    <dbReference type="NCBI Taxonomy" id="27915"/>
    <lineage>
        <taxon>Eukaryota</taxon>
        <taxon>Metazoa</taxon>
        <taxon>Spiralia</taxon>
        <taxon>Lophotrochozoa</taxon>
        <taxon>Annelida</taxon>
        <taxon>Polychaeta</taxon>
        <taxon>Sedentaria</taxon>
        <taxon>Canalipalpata</taxon>
        <taxon>Sabellida</taxon>
        <taxon>Siboglinidae</taxon>
        <taxon>Ridgeia</taxon>
    </lineage>
</organism>
<keyword evidence="3" id="KW-1185">Reference proteome</keyword>
<dbReference type="GO" id="GO:0007160">
    <property type="term" value="P:cell-matrix adhesion"/>
    <property type="evidence" value="ECO:0007669"/>
    <property type="project" value="InterPro"/>
</dbReference>
<sequence>MVITWSNMIPRLYYSDLVDKPNTFQLVVAYDPSRYQTFVMFIYKDLGWDTDVTLRRSMMGYFSHKYTEEEQNDLPSSMKSTAFRLHTKRGNTGKYSICKGNSCTTPDNHWIRDSVRYANHC</sequence>
<dbReference type="Proteomes" id="UP001209878">
    <property type="component" value="Unassembled WGS sequence"/>
</dbReference>
<comment type="caution">
    <text evidence="2">The sequence shown here is derived from an EMBL/GenBank/DDBJ whole genome shotgun (WGS) entry which is preliminary data.</text>
</comment>
<evidence type="ECO:0000313" key="3">
    <source>
        <dbReference type="Proteomes" id="UP001209878"/>
    </source>
</evidence>
<feature type="domain" description="NIDO" evidence="1">
    <location>
        <begin position="1"/>
        <end position="86"/>
    </location>
</feature>
<dbReference type="Pfam" id="PF06119">
    <property type="entry name" value="NIDO"/>
    <property type="match status" value="1"/>
</dbReference>
<dbReference type="EMBL" id="JAODUO010000563">
    <property type="protein sequence ID" value="KAK2178079.1"/>
    <property type="molecule type" value="Genomic_DNA"/>
</dbReference>